<reference evidence="3 4" key="1">
    <citation type="journal article" date="2023" name="Commun. Biol.">
        <title>Genome analysis of Parmales, the sister group of diatoms, reveals the evolutionary specialization of diatoms from phago-mixotrophs to photoautotrophs.</title>
        <authorList>
            <person name="Ban H."/>
            <person name="Sato S."/>
            <person name="Yoshikawa S."/>
            <person name="Yamada K."/>
            <person name="Nakamura Y."/>
            <person name="Ichinomiya M."/>
            <person name="Sato N."/>
            <person name="Blanc-Mathieu R."/>
            <person name="Endo H."/>
            <person name="Kuwata A."/>
            <person name="Ogata H."/>
        </authorList>
    </citation>
    <scope>NUCLEOTIDE SEQUENCE [LARGE SCALE GENOMIC DNA]</scope>
</reference>
<dbReference type="Gene3D" id="1.10.287.110">
    <property type="entry name" value="DnaJ domain"/>
    <property type="match status" value="1"/>
</dbReference>
<feature type="compositionally biased region" description="Basic and acidic residues" evidence="1">
    <location>
        <begin position="61"/>
        <end position="77"/>
    </location>
</feature>
<proteinExistence type="predicted"/>
<feature type="region of interest" description="Disordered" evidence="1">
    <location>
        <begin position="60"/>
        <end position="89"/>
    </location>
</feature>
<dbReference type="PROSITE" id="PS50076">
    <property type="entry name" value="DNAJ_2"/>
    <property type="match status" value="1"/>
</dbReference>
<feature type="region of interest" description="Disordered" evidence="1">
    <location>
        <begin position="201"/>
        <end position="241"/>
    </location>
</feature>
<dbReference type="SUPFAM" id="SSF46565">
    <property type="entry name" value="Chaperone J-domain"/>
    <property type="match status" value="1"/>
</dbReference>
<evidence type="ECO:0000256" key="1">
    <source>
        <dbReference type="SAM" id="MobiDB-lite"/>
    </source>
</evidence>
<name>A0ABQ6MN83_9STRA</name>
<dbReference type="PANTHER" id="PTHR44873:SF1">
    <property type="entry name" value="DNAJ HOMOLOG SUBFAMILY C MEMBER 30, MITOCHONDRIAL"/>
    <property type="match status" value="1"/>
</dbReference>
<feature type="compositionally biased region" description="Gly residues" evidence="1">
    <location>
        <begin position="231"/>
        <end position="241"/>
    </location>
</feature>
<feature type="domain" description="J" evidence="2">
    <location>
        <begin position="7"/>
        <end position="71"/>
    </location>
</feature>
<gene>
    <name evidence="3" type="ORF">TeGR_g9055</name>
</gene>
<sequence>MRPLATNFYKVLGIPASSSAAQIKGAYLKLVMVWHPDKNEKPEAKAMFREVQDAFDVLSDPAKKGEHDRDLGEKEGSFARGNAGQSSWKYDNRGYNHQRADRNVARPQGGPAASNSGKIFDSDLWNRMHYNEVKESSQANLTGAPSKVGDDIDRRGGAFERVDTRTTTVHYAGRTARGAGGGARERTMRDVKKDIAGRLSRRREKRIREEGAGAGKGLWREPDGGSYTVEVGGGAGGCVVS</sequence>
<evidence type="ECO:0000313" key="3">
    <source>
        <dbReference type="EMBL" id="GMI28920.1"/>
    </source>
</evidence>
<keyword evidence="4" id="KW-1185">Reference proteome</keyword>
<evidence type="ECO:0000259" key="2">
    <source>
        <dbReference type="PROSITE" id="PS50076"/>
    </source>
</evidence>
<dbReference type="SMART" id="SM00271">
    <property type="entry name" value="DnaJ"/>
    <property type="match status" value="1"/>
</dbReference>
<dbReference type="PANTHER" id="PTHR44873">
    <property type="entry name" value="DNAJ HOMOLOG SUBFAMILY C MEMBER 30, MITOCHONDRIAL"/>
    <property type="match status" value="1"/>
</dbReference>
<dbReference type="EMBL" id="BRYB01000380">
    <property type="protein sequence ID" value="GMI28920.1"/>
    <property type="molecule type" value="Genomic_DNA"/>
</dbReference>
<evidence type="ECO:0000313" key="4">
    <source>
        <dbReference type="Proteomes" id="UP001165060"/>
    </source>
</evidence>
<dbReference type="InterPro" id="IPR053025">
    <property type="entry name" value="Mito_ATP_Synthase-Asso"/>
</dbReference>
<dbReference type="CDD" id="cd06257">
    <property type="entry name" value="DnaJ"/>
    <property type="match status" value="1"/>
</dbReference>
<dbReference type="PRINTS" id="PR00625">
    <property type="entry name" value="JDOMAIN"/>
</dbReference>
<comment type="caution">
    <text evidence="3">The sequence shown here is derived from an EMBL/GenBank/DDBJ whole genome shotgun (WGS) entry which is preliminary data.</text>
</comment>
<organism evidence="3 4">
    <name type="scientific">Tetraparma gracilis</name>
    <dbReference type="NCBI Taxonomy" id="2962635"/>
    <lineage>
        <taxon>Eukaryota</taxon>
        <taxon>Sar</taxon>
        <taxon>Stramenopiles</taxon>
        <taxon>Ochrophyta</taxon>
        <taxon>Bolidophyceae</taxon>
        <taxon>Parmales</taxon>
        <taxon>Triparmaceae</taxon>
        <taxon>Tetraparma</taxon>
    </lineage>
</organism>
<dbReference type="Pfam" id="PF00226">
    <property type="entry name" value="DnaJ"/>
    <property type="match status" value="1"/>
</dbReference>
<accession>A0ABQ6MN83</accession>
<dbReference type="Proteomes" id="UP001165060">
    <property type="component" value="Unassembled WGS sequence"/>
</dbReference>
<protein>
    <recommendedName>
        <fullName evidence="2">J domain-containing protein</fullName>
    </recommendedName>
</protein>
<dbReference type="InterPro" id="IPR001623">
    <property type="entry name" value="DnaJ_domain"/>
</dbReference>
<dbReference type="InterPro" id="IPR036869">
    <property type="entry name" value="J_dom_sf"/>
</dbReference>